<feature type="domain" description="DDT" evidence="9">
    <location>
        <begin position="198"/>
        <end position="258"/>
    </location>
</feature>
<sequence length="1736" mass="192384">MGGSPANGFGDDWRKEEMDERMCLGTEASGSGRWDGYGVGGSGADGDGGLIGAYVGRNTLGVGRVLLGKVVSYDGTSRLFRVIFEDGHQEDLERELVSRILMLDEGVGRLTQRKRRLDRIVPLGGLNRRTTRSRQGIPDVSASIGQVGSEDVSRDADSSSDSCDHARGPAVAPSSFSVETHVLPLELPPSSGDIAVPEGSVSHLFSTYNFLRSFSLQLFLSPFGFDDYVGSLNCTVQNSLMDSIHLSLMRALGRHLQMLSSEGPNLASKCLRLYDWTLLDMLTWPAFLVEYLYIMGYLTELDLKEFIYSVLQGEYYCLTVASKLKVLQLLCDDVINSGELRTELGMRVGVEEDNEESLDASLTSEDVQTSLYHKTWTPVWKNSVVLGESLVPENQHANFVASEPGADGSGNSQDKNSDECCLCGMDGTLICCDGCPSAYHSRCIGLNKAFLPEGLWFCPECSINKLGPTSSRIGKGARGAEVFGTDSYGRMFVGACNYLLVLGTSLNEDAISRYYKQDDIPKVLSVISSTQANGLAYVDIIIGISEYFEIPMVSFISSERIDSMRNTLANKDGAVCYLANTPSRKTKILNNSGDNSVSNIVASNSKHDVALDDGTEGPVSFSVMGQFGISDAQINLTEIHDVCANKVLGTPHEILVPLNSENPTNGNVICSDPKVILSKQIESREKPSFGSVVTDLSYSNPAMPAEKSILLSNFAFSSGNGSDICKEDTDSSIFSTKNGSAGACYESRHLLNVYDVTHKNTNDRVSTVPFSFKPLSYINQYIQGDIAASAAASLAVLLTKDCKIAGVHGSSNHRKVVSATTALQMKAFSVAVMNFLWPCAEKKLMDVPRERCGWCVACKGPTTNKKGCLLNLAASNAIKGPTRNGNLRASKHHVSHLPVIAAQLLIMEESLQGLMIGPFLDERCNQWRKQVREASNCGFLKSLLLQLEQNIRGIAFSGGWTKIMDDLIEIPKSSNGFGQAGGNQKRGSGVKRGRKPSKLTSASSDDKCDYLQWWRGGKLSKAILQTATIPSALARKAARQGGRTRVFDISYHECSAYRRRSRQVAWRAAVELSKSVSQLALQIRYLDAHIRWKEFTRPEQIPNDTKGSETDVMIFRNASISDKKIWENKILYALKFRDQKHLPSRITKTVLESEKDQDGNEKLWFSEIHLPLYLVKEYEEKVGTCEVLPAVATVHNMAKYYRRGLKFYWGDVFTYLTCKRENPVKCSFCQKDAFLRYAVKCKACEDYCHLDCSVPSVAKQEDDTEFSRMCKSCYSAKVPALIESSQRTCSLKPSLLGNYQPLSVPGRNGIPQTRPCSTSLSVTKMEVKSDSRSSNHTPCSKSKTKRKGGTWFTHGIVWKRKKHGTEGGKEFRMENILLKVKDGSCSSKTPVCCLCKMPYNSNLMYVCCETCKKWCHADAVLLDETKVLDVVGFKCCKCRRKSSPKCPYADIGYMKLEEPLKLDNAVEIGDTMHILPKSGSPTTSISNSETDNFDMVEFDPLVHPFEKVETVDETTLEMEDKFAALESLKGQQKLSIRSQVKQEDFDEWYADQIGYPLHETSQSMQNIPTSNPMCVSWKMPASLEWDSIELYGHGNLDVKNICKEEHLADQELDVAGNMEFEPQTYFSFTELLASADEMPMGMTEHQDIPITLNDHGATYSDRPCHNLSVKSEVVVKEEYAFDGFECQKCKLYNPSPDLICEICRLCIHSDCSPWVEEGIEISTGSKWRCGNCREWR</sequence>
<dbReference type="PROSITE" id="PS01359">
    <property type="entry name" value="ZF_PHD_1"/>
    <property type="match status" value="1"/>
</dbReference>
<evidence type="ECO:0000259" key="8">
    <source>
        <dbReference type="PROSITE" id="PS50016"/>
    </source>
</evidence>
<dbReference type="InterPro" id="IPR019786">
    <property type="entry name" value="Zinc_finger_PHD-type_CS"/>
</dbReference>
<evidence type="ECO:0000256" key="1">
    <source>
        <dbReference type="ARBA" id="ARBA00004123"/>
    </source>
</evidence>
<keyword evidence="4" id="KW-0862">Zinc</keyword>
<dbReference type="InterPro" id="IPR018501">
    <property type="entry name" value="DDT_dom"/>
</dbReference>
<reference evidence="10 11" key="1">
    <citation type="journal article" date="2021" name="Hortic Res">
        <title>Chromosome-scale assembly of the Dendrobium chrysotoxum genome enhances the understanding of orchid evolution.</title>
        <authorList>
            <person name="Zhang Y."/>
            <person name="Zhang G.Q."/>
            <person name="Zhang D."/>
            <person name="Liu X.D."/>
            <person name="Xu X.Y."/>
            <person name="Sun W.H."/>
            <person name="Yu X."/>
            <person name="Zhu X."/>
            <person name="Wang Z.W."/>
            <person name="Zhao X."/>
            <person name="Zhong W.Y."/>
            <person name="Chen H."/>
            <person name="Yin W.L."/>
            <person name="Huang T."/>
            <person name="Niu S.C."/>
            <person name="Liu Z.J."/>
        </authorList>
    </citation>
    <scope>NUCLEOTIDE SEQUENCE [LARGE SCALE GENOMIC DNA]</scope>
    <source>
        <strain evidence="10">Lindl</strain>
    </source>
</reference>
<keyword evidence="2" id="KW-0479">Metal-binding</keyword>
<dbReference type="InterPro" id="IPR001965">
    <property type="entry name" value="Znf_PHD"/>
</dbReference>
<dbReference type="GO" id="GO:0005634">
    <property type="term" value="C:nucleus"/>
    <property type="evidence" value="ECO:0007669"/>
    <property type="project" value="UniProtKB-SubCell"/>
</dbReference>
<dbReference type="Gene3D" id="2.60.120.650">
    <property type="entry name" value="Cupin"/>
    <property type="match status" value="1"/>
</dbReference>
<feature type="compositionally biased region" description="Basic and acidic residues" evidence="7">
    <location>
        <begin position="151"/>
        <end position="167"/>
    </location>
</feature>
<dbReference type="PANTHER" id="PTHR46508">
    <property type="entry name" value="PHD FINGER FAMILY PROTEIN"/>
    <property type="match status" value="1"/>
</dbReference>
<feature type="domain" description="PHD-type" evidence="8">
    <location>
        <begin position="417"/>
        <end position="464"/>
    </location>
</feature>
<evidence type="ECO:0000256" key="5">
    <source>
        <dbReference type="ARBA" id="ARBA00023242"/>
    </source>
</evidence>
<feature type="region of interest" description="Disordered" evidence="7">
    <location>
        <begin position="1328"/>
        <end position="1347"/>
    </location>
</feature>
<gene>
    <name evidence="10" type="ORF">IEQ34_011767</name>
</gene>
<keyword evidence="3 6" id="KW-0863">Zinc-finger</keyword>
<evidence type="ECO:0000256" key="7">
    <source>
        <dbReference type="SAM" id="MobiDB-lite"/>
    </source>
</evidence>
<dbReference type="Pfam" id="PF21743">
    <property type="entry name" value="PTM_DIR17_Tudor"/>
    <property type="match status" value="1"/>
</dbReference>
<feature type="region of interest" description="Disordered" evidence="7">
    <location>
        <begin position="975"/>
        <end position="1004"/>
    </location>
</feature>
<dbReference type="SMART" id="SM00571">
    <property type="entry name" value="DDT"/>
    <property type="match status" value="1"/>
</dbReference>
<evidence type="ECO:0000313" key="10">
    <source>
        <dbReference type="EMBL" id="KAH0458953.1"/>
    </source>
</evidence>
<dbReference type="CDD" id="cd15489">
    <property type="entry name" value="PHD_SF"/>
    <property type="match status" value="1"/>
</dbReference>
<dbReference type="InterPro" id="IPR013083">
    <property type="entry name" value="Znf_RING/FYVE/PHD"/>
</dbReference>
<feature type="region of interest" description="Disordered" evidence="7">
    <location>
        <begin position="145"/>
        <end position="172"/>
    </location>
</feature>
<accession>A0AAV7GTD6</accession>
<evidence type="ECO:0000256" key="3">
    <source>
        <dbReference type="ARBA" id="ARBA00022771"/>
    </source>
</evidence>
<dbReference type="SMART" id="SM00249">
    <property type="entry name" value="PHD"/>
    <property type="match status" value="4"/>
</dbReference>
<protein>
    <submittedName>
        <fullName evidence="10">Uncharacterized protein</fullName>
    </submittedName>
</protein>
<evidence type="ECO:0000256" key="6">
    <source>
        <dbReference type="PROSITE-ProRule" id="PRU00146"/>
    </source>
</evidence>
<evidence type="ECO:0000259" key="9">
    <source>
        <dbReference type="PROSITE" id="PS50827"/>
    </source>
</evidence>
<dbReference type="InterPro" id="IPR011011">
    <property type="entry name" value="Znf_FYVE_PHD"/>
</dbReference>
<keyword evidence="5" id="KW-0539">Nucleus</keyword>
<dbReference type="Proteomes" id="UP000775213">
    <property type="component" value="Unassembled WGS sequence"/>
</dbReference>
<feature type="compositionally biased region" description="Basic residues" evidence="7">
    <location>
        <begin position="988"/>
        <end position="997"/>
    </location>
</feature>
<dbReference type="PANTHER" id="PTHR46508:SF1">
    <property type="entry name" value="PHD FINGER FAMILY PROTEIN"/>
    <property type="match status" value="1"/>
</dbReference>
<dbReference type="Pfam" id="PF24294">
    <property type="entry name" value="Chromo_PTM"/>
    <property type="match status" value="1"/>
</dbReference>
<dbReference type="InterPro" id="IPR047365">
    <property type="entry name" value="Tudor_AtPTM-like"/>
</dbReference>
<dbReference type="PROSITE" id="PS50016">
    <property type="entry name" value="ZF_PHD_2"/>
    <property type="match status" value="1"/>
</dbReference>
<dbReference type="SUPFAM" id="SSF57903">
    <property type="entry name" value="FYVE/PHD zinc finger"/>
    <property type="match status" value="2"/>
</dbReference>
<dbReference type="Gene3D" id="3.30.40.10">
    <property type="entry name" value="Zinc/RING finger domain, C3HC4 (zinc finger)"/>
    <property type="match status" value="1"/>
</dbReference>
<dbReference type="InterPro" id="IPR019787">
    <property type="entry name" value="Znf_PHD-finger"/>
</dbReference>
<dbReference type="Pfam" id="PF02791">
    <property type="entry name" value="DDT"/>
    <property type="match status" value="1"/>
</dbReference>
<proteinExistence type="predicted"/>
<dbReference type="InterPro" id="IPR056618">
    <property type="entry name" value="Chromo_PTM"/>
</dbReference>
<evidence type="ECO:0000256" key="2">
    <source>
        <dbReference type="ARBA" id="ARBA00022723"/>
    </source>
</evidence>
<comment type="caution">
    <text evidence="10">The sequence shown here is derived from an EMBL/GenBank/DDBJ whole genome shotgun (WGS) entry which is preliminary data.</text>
</comment>
<name>A0AAV7GTD6_DENCH</name>
<keyword evidence="11" id="KW-1185">Reference proteome</keyword>
<evidence type="ECO:0000313" key="11">
    <source>
        <dbReference type="Proteomes" id="UP000775213"/>
    </source>
</evidence>
<dbReference type="EMBL" id="JAGFBR010000011">
    <property type="protein sequence ID" value="KAH0458953.1"/>
    <property type="molecule type" value="Genomic_DNA"/>
</dbReference>
<dbReference type="GO" id="GO:0008270">
    <property type="term" value="F:zinc ion binding"/>
    <property type="evidence" value="ECO:0007669"/>
    <property type="project" value="UniProtKB-KW"/>
</dbReference>
<evidence type="ECO:0000256" key="4">
    <source>
        <dbReference type="ARBA" id="ARBA00022833"/>
    </source>
</evidence>
<organism evidence="10 11">
    <name type="scientific">Dendrobium chrysotoxum</name>
    <name type="common">Orchid</name>
    <dbReference type="NCBI Taxonomy" id="161865"/>
    <lineage>
        <taxon>Eukaryota</taxon>
        <taxon>Viridiplantae</taxon>
        <taxon>Streptophyta</taxon>
        <taxon>Embryophyta</taxon>
        <taxon>Tracheophyta</taxon>
        <taxon>Spermatophyta</taxon>
        <taxon>Magnoliopsida</taxon>
        <taxon>Liliopsida</taxon>
        <taxon>Asparagales</taxon>
        <taxon>Orchidaceae</taxon>
        <taxon>Epidendroideae</taxon>
        <taxon>Malaxideae</taxon>
        <taxon>Dendrobiinae</taxon>
        <taxon>Dendrobium</taxon>
    </lineage>
</organism>
<comment type="subcellular location">
    <subcellularLocation>
        <location evidence="1">Nucleus</location>
    </subcellularLocation>
</comment>
<dbReference type="Pfam" id="PF00628">
    <property type="entry name" value="PHD"/>
    <property type="match status" value="1"/>
</dbReference>
<dbReference type="PROSITE" id="PS50827">
    <property type="entry name" value="DDT"/>
    <property type="match status" value="1"/>
</dbReference>